<evidence type="ECO:0000256" key="2">
    <source>
        <dbReference type="ARBA" id="ARBA00005253"/>
    </source>
</evidence>
<dbReference type="Gene3D" id="1.10.238.10">
    <property type="entry name" value="EF-hand"/>
    <property type="match status" value="1"/>
</dbReference>
<dbReference type="GO" id="GO:0005248">
    <property type="term" value="F:voltage-gated sodium channel activity"/>
    <property type="evidence" value="ECO:0007669"/>
    <property type="project" value="TreeGrafter"/>
</dbReference>
<evidence type="ECO:0000259" key="10">
    <source>
        <dbReference type="PROSITE" id="PS50222"/>
    </source>
</evidence>
<dbReference type="InterPro" id="IPR027359">
    <property type="entry name" value="Volt_channel_dom_sf"/>
</dbReference>
<feature type="transmembrane region" description="Helical" evidence="9">
    <location>
        <begin position="570"/>
        <end position="599"/>
    </location>
</feature>
<feature type="transmembrane region" description="Helical" evidence="9">
    <location>
        <begin position="108"/>
        <end position="135"/>
    </location>
</feature>
<dbReference type="CDD" id="cd00051">
    <property type="entry name" value="EFh"/>
    <property type="match status" value="1"/>
</dbReference>
<evidence type="ECO:0000313" key="11">
    <source>
        <dbReference type="EMBL" id="EGZ25755.1"/>
    </source>
</evidence>
<feature type="transmembrane region" description="Helical" evidence="9">
    <location>
        <begin position="230"/>
        <end position="253"/>
    </location>
</feature>
<name>G4YYS7_PHYSP</name>
<dbReference type="PANTHER" id="PTHR10037:SF62">
    <property type="entry name" value="SODIUM CHANNEL PROTEIN 60E"/>
    <property type="match status" value="1"/>
</dbReference>
<evidence type="ECO:0000256" key="4">
    <source>
        <dbReference type="ARBA" id="ARBA00022737"/>
    </source>
</evidence>
<keyword evidence="4" id="KW-0677">Repeat</keyword>
<dbReference type="GO" id="GO:0043226">
    <property type="term" value="C:organelle"/>
    <property type="evidence" value="ECO:0007669"/>
    <property type="project" value="UniProtKB-ARBA"/>
</dbReference>
<protein>
    <recommendedName>
        <fullName evidence="10">EF-hand domain-containing protein</fullName>
    </recommendedName>
</protein>
<dbReference type="Gene3D" id="1.20.120.350">
    <property type="entry name" value="Voltage-gated potassium channels. Chain C"/>
    <property type="match status" value="2"/>
</dbReference>
<feature type="transmembrane region" description="Helical" evidence="9">
    <location>
        <begin position="30"/>
        <end position="52"/>
    </location>
</feature>
<evidence type="ECO:0000256" key="6">
    <source>
        <dbReference type="ARBA" id="ARBA00022989"/>
    </source>
</evidence>
<dbReference type="InterPro" id="IPR011992">
    <property type="entry name" value="EF-hand-dom_pair"/>
</dbReference>
<dbReference type="Pfam" id="PF00520">
    <property type="entry name" value="Ion_trans"/>
    <property type="match status" value="2"/>
</dbReference>
<feature type="domain" description="EF-hand" evidence="10">
    <location>
        <begin position="631"/>
        <end position="666"/>
    </location>
</feature>
<dbReference type="SUPFAM" id="SSF47473">
    <property type="entry name" value="EF-hand"/>
    <property type="match status" value="1"/>
</dbReference>
<dbReference type="InterPro" id="IPR043203">
    <property type="entry name" value="VGCC_Ca_Na"/>
</dbReference>
<dbReference type="RefSeq" id="XP_009521043.1">
    <property type="nucleotide sequence ID" value="XM_009522748.1"/>
</dbReference>
<dbReference type="Pfam" id="PF13499">
    <property type="entry name" value="EF-hand_7"/>
    <property type="match status" value="1"/>
</dbReference>
<dbReference type="Proteomes" id="UP000002640">
    <property type="component" value="Unassembled WGS sequence"/>
</dbReference>
<evidence type="ECO:0000256" key="8">
    <source>
        <dbReference type="SAM" id="MobiDB-lite"/>
    </source>
</evidence>
<dbReference type="FunFam" id="1.10.238.10:FF:000178">
    <property type="entry name" value="Calmodulin-2 A"/>
    <property type="match status" value="1"/>
</dbReference>
<dbReference type="SMART" id="SM00054">
    <property type="entry name" value="EFh"/>
    <property type="match status" value="2"/>
</dbReference>
<keyword evidence="6 9" id="KW-1133">Transmembrane helix</keyword>
<feature type="transmembrane region" description="Helical" evidence="9">
    <location>
        <begin position="435"/>
        <end position="455"/>
    </location>
</feature>
<evidence type="ECO:0000256" key="1">
    <source>
        <dbReference type="ARBA" id="ARBA00004141"/>
    </source>
</evidence>
<dbReference type="GeneID" id="20655584"/>
<dbReference type="GO" id="GO:0001518">
    <property type="term" value="C:voltage-gated sodium channel complex"/>
    <property type="evidence" value="ECO:0007669"/>
    <property type="project" value="TreeGrafter"/>
</dbReference>
<comment type="subcellular location">
    <subcellularLocation>
        <location evidence="1">Membrane</location>
        <topology evidence="1">Multi-pass membrane protein</topology>
    </subcellularLocation>
</comment>
<keyword evidence="3 9" id="KW-0812">Transmembrane</keyword>
<dbReference type="InParanoid" id="G4YYS7"/>
<evidence type="ECO:0000256" key="9">
    <source>
        <dbReference type="SAM" id="Phobius"/>
    </source>
</evidence>
<dbReference type="PANTHER" id="PTHR10037">
    <property type="entry name" value="VOLTAGE-GATED CATION CHANNEL CALCIUM AND SODIUM"/>
    <property type="match status" value="1"/>
</dbReference>
<evidence type="ECO:0000256" key="3">
    <source>
        <dbReference type="ARBA" id="ARBA00022692"/>
    </source>
</evidence>
<keyword evidence="7 9" id="KW-0472">Membrane</keyword>
<feature type="region of interest" description="Disordered" evidence="8">
    <location>
        <begin position="730"/>
        <end position="809"/>
    </location>
</feature>
<reference evidence="11 12" key="1">
    <citation type="journal article" date="2006" name="Science">
        <title>Phytophthora genome sequences uncover evolutionary origins and mechanisms of pathogenesis.</title>
        <authorList>
            <person name="Tyler B.M."/>
            <person name="Tripathy S."/>
            <person name="Zhang X."/>
            <person name="Dehal P."/>
            <person name="Jiang R.H."/>
            <person name="Aerts A."/>
            <person name="Arredondo F.D."/>
            <person name="Baxter L."/>
            <person name="Bensasson D."/>
            <person name="Beynon J.L."/>
            <person name="Chapman J."/>
            <person name="Damasceno C.M."/>
            <person name="Dorrance A.E."/>
            <person name="Dou D."/>
            <person name="Dickerman A.W."/>
            <person name="Dubchak I.L."/>
            <person name="Garbelotto M."/>
            <person name="Gijzen M."/>
            <person name="Gordon S.G."/>
            <person name="Govers F."/>
            <person name="Grunwald N.J."/>
            <person name="Huang W."/>
            <person name="Ivors K.L."/>
            <person name="Jones R.W."/>
            <person name="Kamoun S."/>
            <person name="Krampis K."/>
            <person name="Lamour K.H."/>
            <person name="Lee M.K."/>
            <person name="McDonald W.H."/>
            <person name="Medina M."/>
            <person name="Meijer H.J."/>
            <person name="Nordberg E.K."/>
            <person name="Maclean D.J."/>
            <person name="Ospina-Giraldo M.D."/>
            <person name="Morris P.F."/>
            <person name="Phuntumart V."/>
            <person name="Putnam N.H."/>
            <person name="Rash S."/>
            <person name="Rose J.K."/>
            <person name="Sakihama Y."/>
            <person name="Salamov A.A."/>
            <person name="Savidor A."/>
            <person name="Scheuring C.F."/>
            <person name="Smith B.M."/>
            <person name="Sobral B.W."/>
            <person name="Terry A."/>
            <person name="Torto-Alalibo T.A."/>
            <person name="Win J."/>
            <person name="Xu Z."/>
            <person name="Zhang H."/>
            <person name="Grigoriev I.V."/>
            <person name="Rokhsar D.S."/>
            <person name="Boore J.L."/>
        </authorList>
    </citation>
    <scope>NUCLEOTIDE SEQUENCE [LARGE SCALE GENOMIC DNA]</scope>
    <source>
        <strain evidence="11 12">P6497</strain>
    </source>
</reference>
<feature type="transmembrane region" description="Helical" evidence="9">
    <location>
        <begin position="64"/>
        <end position="88"/>
    </location>
</feature>
<evidence type="ECO:0000256" key="5">
    <source>
        <dbReference type="ARBA" id="ARBA00022837"/>
    </source>
</evidence>
<feature type="domain" description="EF-hand" evidence="10">
    <location>
        <begin position="667"/>
        <end position="702"/>
    </location>
</feature>
<proteinExistence type="inferred from homology"/>
<keyword evidence="5" id="KW-0106">Calcium</keyword>
<dbReference type="KEGG" id="psoj:PHYSODRAFT_483150"/>
<accession>G4YYS7</accession>
<feature type="region of interest" description="Disordered" evidence="8">
    <location>
        <begin position="280"/>
        <end position="317"/>
    </location>
</feature>
<dbReference type="PROSITE" id="PS00018">
    <property type="entry name" value="EF_HAND_1"/>
    <property type="match status" value="2"/>
</dbReference>
<sequence length="809" mass="90070">MLCISWASLSVGLQTYPVLGESVILNDMDYAVLAVFILEAAIKILAEGLYPWRFFTGKEMRWNCFDFAIIVMSLPIWGSALGGSSIAILRMLRLMRIMKLVKRIPQLYMIVMGLIGGLKSIGYIMLLLFLVFYLYAISGMYAWQSNDSFHFRSVPIAMVTLFRMSTLENWSAIMNINYFGCDRFDGGYYSNDPVAAASFQYCNVTSLYGANVTSSSLASQRALNQGMASLYFITFILISAFVMLSLFIGAITMSMTQSMEQMKKAQEEVEARVRAEKARKRALEAEQRAREAAKKRAQGEKEASQDPSKNGKLTAAERRERQKMREVLMQTWDDCDLTDILTQQQGDTKSLKGAYLKVASLATKIVEHPKFSLFVTGVICLAGLMVGLQTSPEVIDVLGAVLNGLDSAILAVFTAEVILKILAEGLEPWEYFRTAWNVFDFIIVVGSFTKGTGGMLTMLRLLRLLRVLKLVRAFPQLQVIVSALIKGVGSIGYIGLILLLCFYVFGIVGNMLFANNDPFHFQYLHFAMLTLFQLATMDGWSDVLYINYYGCDLYGYDGYRALGYDCEPEAFGFLAVLYFCCFIILGGMVLITLFIGVVTTSMEEATQEMAAEKELIRRVEALREQHNIDSKVVSSYMQVFRMLDLDGSGSVEEAELRTGLAAIGKYPTYEELKEMMDVVDEDGSGQIDIVEFVEFMIHVREKSNQQHAARLAAEAEEAPADVASFVMAPSRSWSSPRPWLSSRSTPGSNVMPYRSDNDSQDDAQARTPGIPIEIEAPSLDEGSETALLPQPTSARPRSGRVTSKILPSG</sequence>
<dbReference type="OMA" id="LCISWAS"/>
<dbReference type="PROSITE" id="PS50222">
    <property type="entry name" value="EF_HAND_2"/>
    <property type="match status" value="2"/>
</dbReference>
<dbReference type="InterPro" id="IPR005821">
    <property type="entry name" value="Ion_trans_dom"/>
</dbReference>
<feature type="compositionally biased region" description="Basic and acidic residues" evidence="8">
    <location>
        <begin position="280"/>
        <end position="304"/>
    </location>
</feature>
<feature type="compositionally biased region" description="Low complexity" evidence="8">
    <location>
        <begin position="730"/>
        <end position="744"/>
    </location>
</feature>
<organism evidence="11 12">
    <name type="scientific">Phytophthora sojae (strain P6497)</name>
    <name type="common">Soybean stem and root rot agent</name>
    <name type="synonym">Phytophthora megasperma f. sp. glycines</name>
    <dbReference type="NCBI Taxonomy" id="1094619"/>
    <lineage>
        <taxon>Eukaryota</taxon>
        <taxon>Sar</taxon>
        <taxon>Stramenopiles</taxon>
        <taxon>Oomycota</taxon>
        <taxon>Peronosporomycetes</taxon>
        <taxon>Peronosporales</taxon>
        <taxon>Peronosporaceae</taxon>
        <taxon>Phytophthora</taxon>
    </lineage>
</organism>
<dbReference type="EMBL" id="JH159152">
    <property type="protein sequence ID" value="EGZ25755.1"/>
    <property type="molecule type" value="Genomic_DNA"/>
</dbReference>
<evidence type="ECO:0000313" key="12">
    <source>
        <dbReference type="Proteomes" id="UP000002640"/>
    </source>
</evidence>
<keyword evidence="12" id="KW-1185">Reference proteome</keyword>
<dbReference type="InterPro" id="IPR018247">
    <property type="entry name" value="EF_Hand_1_Ca_BS"/>
</dbReference>
<evidence type="ECO:0000256" key="7">
    <source>
        <dbReference type="ARBA" id="ARBA00023136"/>
    </source>
</evidence>
<dbReference type="SUPFAM" id="SSF81324">
    <property type="entry name" value="Voltage-gated potassium channels"/>
    <property type="match status" value="2"/>
</dbReference>
<dbReference type="STRING" id="1094619.G4YYS7"/>
<feature type="transmembrane region" description="Helical" evidence="9">
    <location>
        <begin position="526"/>
        <end position="550"/>
    </location>
</feature>
<feature type="transmembrane region" description="Helical" evidence="9">
    <location>
        <begin position="371"/>
        <end position="388"/>
    </location>
</feature>
<comment type="similarity">
    <text evidence="2">Belongs to the centrin family.</text>
</comment>
<dbReference type="AlphaFoldDB" id="G4YYS7"/>
<dbReference type="InterPro" id="IPR002048">
    <property type="entry name" value="EF_hand_dom"/>
</dbReference>
<dbReference type="Gene3D" id="1.10.287.70">
    <property type="match status" value="2"/>
</dbReference>
<dbReference type="GO" id="GO:0005509">
    <property type="term" value="F:calcium ion binding"/>
    <property type="evidence" value="ECO:0007669"/>
    <property type="project" value="InterPro"/>
</dbReference>
<gene>
    <name evidence="11" type="ORF">PHYSODRAFT_483150</name>
</gene>
<feature type="transmembrane region" description="Helical" evidence="9">
    <location>
        <begin position="491"/>
        <end position="514"/>
    </location>
</feature>